<feature type="domain" description="RRM" evidence="5">
    <location>
        <begin position="186"/>
        <end position="264"/>
    </location>
</feature>
<comment type="subcellular location">
    <subcellularLocation>
        <location evidence="1">Nucleus</location>
    </subcellularLocation>
</comment>
<dbReference type="AlphaFoldDB" id="A0AAD7L6K7"/>
<keyword evidence="7" id="KW-1185">Reference proteome</keyword>
<evidence type="ECO:0000313" key="7">
    <source>
        <dbReference type="Proteomes" id="UP001163823"/>
    </source>
</evidence>
<dbReference type="InterPro" id="IPR035979">
    <property type="entry name" value="RBD_domain_sf"/>
</dbReference>
<gene>
    <name evidence="6" type="ORF">O6P43_027631</name>
</gene>
<comment type="caution">
    <text evidence="6">The sequence shown here is derived from an EMBL/GenBank/DDBJ whole genome shotgun (WGS) entry which is preliminary data.</text>
</comment>
<proteinExistence type="predicted"/>
<dbReference type="GO" id="GO:1990904">
    <property type="term" value="C:ribonucleoprotein complex"/>
    <property type="evidence" value="ECO:0007669"/>
    <property type="project" value="UniProtKB-KW"/>
</dbReference>
<evidence type="ECO:0000256" key="4">
    <source>
        <dbReference type="SAM" id="MobiDB-lite"/>
    </source>
</evidence>
<evidence type="ECO:0000256" key="3">
    <source>
        <dbReference type="PROSITE-ProRule" id="PRU00176"/>
    </source>
</evidence>
<dbReference type="PANTHER" id="PTHR48033:SF10">
    <property type="entry name" value="RNA-BINDING PROTEIN SQUID"/>
    <property type="match status" value="1"/>
</dbReference>
<name>A0AAD7L6K7_QUISA</name>
<dbReference type="EMBL" id="JARAOO010000011">
    <property type="protein sequence ID" value="KAJ7951610.1"/>
    <property type="molecule type" value="Genomic_DNA"/>
</dbReference>
<dbReference type="Gene3D" id="3.30.70.330">
    <property type="match status" value="2"/>
</dbReference>
<feature type="compositionally biased region" description="Basic and acidic residues" evidence="4">
    <location>
        <begin position="255"/>
        <end position="264"/>
    </location>
</feature>
<dbReference type="PANTHER" id="PTHR48033">
    <property type="entry name" value="RNA-BINDING (RRM/RBD/RNP MOTIFS) FAMILY PROTEIN"/>
    <property type="match status" value="1"/>
</dbReference>
<dbReference type="KEGG" id="qsa:O6P43_027631"/>
<dbReference type="GO" id="GO:0003723">
    <property type="term" value="F:RNA binding"/>
    <property type="evidence" value="ECO:0007669"/>
    <property type="project" value="UniProtKB-UniRule"/>
</dbReference>
<keyword evidence="3" id="KW-0694">RNA-binding</keyword>
<dbReference type="SMART" id="SM00360">
    <property type="entry name" value="RRM"/>
    <property type="match status" value="2"/>
</dbReference>
<dbReference type="Pfam" id="PF00076">
    <property type="entry name" value="RRM_1"/>
    <property type="match status" value="2"/>
</dbReference>
<keyword evidence="6" id="KW-0687">Ribonucleoprotein</keyword>
<dbReference type="InterPro" id="IPR012677">
    <property type="entry name" value="Nucleotide-bd_a/b_plait_sf"/>
</dbReference>
<organism evidence="6 7">
    <name type="scientific">Quillaja saponaria</name>
    <name type="common">Soap bark tree</name>
    <dbReference type="NCBI Taxonomy" id="32244"/>
    <lineage>
        <taxon>Eukaryota</taxon>
        <taxon>Viridiplantae</taxon>
        <taxon>Streptophyta</taxon>
        <taxon>Embryophyta</taxon>
        <taxon>Tracheophyta</taxon>
        <taxon>Spermatophyta</taxon>
        <taxon>Magnoliopsida</taxon>
        <taxon>eudicotyledons</taxon>
        <taxon>Gunneridae</taxon>
        <taxon>Pentapetalae</taxon>
        <taxon>rosids</taxon>
        <taxon>fabids</taxon>
        <taxon>Fabales</taxon>
        <taxon>Quillajaceae</taxon>
        <taxon>Quillaja</taxon>
    </lineage>
</organism>
<dbReference type="GO" id="GO:0010468">
    <property type="term" value="P:regulation of gene expression"/>
    <property type="evidence" value="ECO:0007669"/>
    <property type="project" value="TreeGrafter"/>
</dbReference>
<accession>A0AAD7L6K7</accession>
<reference evidence="6" key="1">
    <citation type="journal article" date="2023" name="Science">
        <title>Elucidation of the pathway for biosynthesis of saponin adjuvants from the soapbark tree.</title>
        <authorList>
            <person name="Reed J."/>
            <person name="Orme A."/>
            <person name="El-Demerdash A."/>
            <person name="Owen C."/>
            <person name="Martin L.B.B."/>
            <person name="Misra R.C."/>
            <person name="Kikuchi S."/>
            <person name="Rejzek M."/>
            <person name="Martin A.C."/>
            <person name="Harkess A."/>
            <person name="Leebens-Mack J."/>
            <person name="Louveau T."/>
            <person name="Stephenson M.J."/>
            <person name="Osbourn A."/>
        </authorList>
    </citation>
    <scope>NUCLEOTIDE SEQUENCE</scope>
    <source>
        <strain evidence="6">S10</strain>
    </source>
</reference>
<feature type="domain" description="RRM" evidence="5">
    <location>
        <begin position="73"/>
        <end position="173"/>
    </location>
</feature>
<evidence type="ECO:0000256" key="2">
    <source>
        <dbReference type="ARBA" id="ARBA00023242"/>
    </source>
</evidence>
<feature type="region of interest" description="Disordered" evidence="4">
    <location>
        <begin position="255"/>
        <end position="279"/>
    </location>
</feature>
<dbReference type="GO" id="GO:0000785">
    <property type="term" value="C:chromatin"/>
    <property type="evidence" value="ECO:0007669"/>
    <property type="project" value="TreeGrafter"/>
</dbReference>
<sequence length="411" mass="44963">MSYYPEQTQLDNNFVVYNGEEFGEDFVGERQQEEEFEGEEEFYSGHDFDPNDKVDSSGIEIRPTLNSRDFSSGKLFVGGVSWETTEGLNCGLTRNILVSKFKQLVGFLFYRQFTEYFSKYGEIKDSVIMMNKHSGRPRGFGFVTFSDSVVADKVLAEEHIIDGRVVEVKRTVPRENMEVKGVMETRKIFVGGIPPSFTDDELKEYFSSYGSILEYQIMLDRTTGRSRGFGFVTFESESSVKKVFSMGKIHELGGKQVEVKRAEPKGAGGDYSGSSGKSYGGFRSSVDGSGSYSSGGRNGGKRGRVNSEYNNMNGIYGSYGQSYGGSSATFYGNYGGGYGYGFGYAGPMFNPAGYGVNTYGIVGSYGGVAGYSDSKGYGRTGGYSNAGGYDSGKGYDKSDSSGTGRYHPYGR</sequence>
<evidence type="ECO:0000256" key="1">
    <source>
        <dbReference type="ARBA" id="ARBA00004123"/>
    </source>
</evidence>
<dbReference type="Proteomes" id="UP001163823">
    <property type="component" value="Chromosome 11"/>
</dbReference>
<keyword evidence="2" id="KW-0539">Nucleus</keyword>
<dbReference type="PROSITE" id="PS50102">
    <property type="entry name" value="RRM"/>
    <property type="match status" value="2"/>
</dbReference>
<dbReference type="InterPro" id="IPR000504">
    <property type="entry name" value="RRM_dom"/>
</dbReference>
<dbReference type="GO" id="GO:0005654">
    <property type="term" value="C:nucleoplasm"/>
    <property type="evidence" value="ECO:0007669"/>
    <property type="project" value="TreeGrafter"/>
</dbReference>
<protein>
    <submittedName>
        <fullName evidence="6">Heterogeneous nuclear ribonucleoprotein 1</fullName>
    </submittedName>
</protein>
<evidence type="ECO:0000313" key="6">
    <source>
        <dbReference type="EMBL" id="KAJ7951610.1"/>
    </source>
</evidence>
<dbReference type="SUPFAM" id="SSF54928">
    <property type="entry name" value="RNA-binding domain, RBD"/>
    <property type="match status" value="2"/>
</dbReference>
<feature type="region of interest" description="Disordered" evidence="4">
    <location>
        <begin position="383"/>
        <end position="411"/>
    </location>
</feature>
<evidence type="ECO:0000259" key="5">
    <source>
        <dbReference type="PROSITE" id="PS50102"/>
    </source>
</evidence>